<dbReference type="RefSeq" id="WP_087997919.1">
    <property type="nucleotide sequence ID" value="NZ_BMHB01000001.1"/>
</dbReference>
<evidence type="ECO:0000313" key="2">
    <source>
        <dbReference type="Proteomes" id="UP000626244"/>
    </source>
</evidence>
<dbReference type="OrthoDB" id="1912519at2"/>
<dbReference type="AlphaFoldDB" id="A0A8J3AFC7"/>
<protein>
    <recommendedName>
        <fullName evidence="3">Lipoprotein</fullName>
    </recommendedName>
</protein>
<evidence type="ECO:0000313" key="1">
    <source>
        <dbReference type="EMBL" id="GGI12895.1"/>
    </source>
</evidence>
<dbReference type="EMBL" id="BMHB01000001">
    <property type="protein sequence ID" value="GGI12895.1"/>
    <property type="molecule type" value="Genomic_DNA"/>
</dbReference>
<proteinExistence type="predicted"/>
<accession>A0A8J3AFC7</accession>
<dbReference type="Proteomes" id="UP000626244">
    <property type="component" value="Unassembled WGS sequence"/>
</dbReference>
<organism evidence="1 2">
    <name type="scientific">Gottfriedia solisilvae</name>
    <dbReference type="NCBI Taxonomy" id="1516104"/>
    <lineage>
        <taxon>Bacteria</taxon>
        <taxon>Bacillati</taxon>
        <taxon>Bacillota</taxon>
        <taxon>Bacilli</taxon>
        <taxon>Bacillales</taxon>
        <taxon>Bacillaceae</taxon>
        <taxon>Gottfriedia</taxon>
    </lineage>
</organism>
<keyword evidence="2" id="KW-1185">Reference proteome</keyword>
<reference evidence="2" key="1">
    <citation type="journal article" date="2019" name="Int. J. Syst. Evol. Microbiol.">
        <title>The Global Catalogue of Microorganisms (GCM) 10K type strain sequencing project: providing services to taxonomists for standard genome sequencing and annotation.</title>
        <authorList>
            <consortium name="The Broad Institute Genomics Platform"/>
            <consortium name="The Broad Institute Genome Sequencing Center for Infectious Disease"/>
            <person name="Wu L."/>
            <person name="Ma J."/>
        </authorList>
    </citation>
    <scope>NUCLEOTIDE SEQUENCE [LARGE SCALE GENOMIC DNA]</scope>
    <source>
        <strain evidence="2">CGMCC 1.14993</strain>
    </source>
</reference>
<gene>
    <name evidence="1" type="ORF">GCM10007380_15200</name>
</gene>
<evidence type="ECO:0008006" key="3">
    <source>
        <dbReference type="Google" id="ProtNLM"/>
    </source>
</evidence>
<name>A0A8J3AFC7_9BACI</name>
<dbReference type="PROSITE" id="PS51257">
    <property type="entry name" value="PROKAR_LIPOPROTEIN"/>
    <property type="match status" value="1"/>
</dbReference>
<comment type="caution">
    <text evidence="1">The sequence shown here is derived from an EMBL/GenBank/DDBJ whole genome shotgun (WGS) entry which is preliminary data.</text>
</comment>
<sequence>MKKSFNILIICFIFQSLVTSCERSYYFKHEKNTDLSYEQVEGIKLDEIMDDKFIEKHGDSVIHMETDQHTYYSIKNKMIAVDKKNHKITRITFSSEETKTSKGIHLNDSIDKAIKTYGDTYYKRVEQGTDIIGYVDHKKDWTLEFWHDNKNIFIIRLDLKSME</sequence>